<protein>
    <recommendedName>
        <fullName evidence="3">DNA-binding protein</fullName>
    </recommendedName>
</protein>
<organism evidence="1 2">
    <name type="scientific">Microbacterium paludicola</name>
    <dbReference type="NCBI Taxonomy" id="300019"/>
    <lineage>
        <taxon>Bacteria</taxon>
        <taxon>Bacillati</taxon>
        <taxon>Actinomycetota</taxon>
        <taxon>Actinomycetes</taxon>
        <taxon>Micrococcales</taxon>
        <taxon>Microbacteriaceae</taxon>
        <taxon>Microbacterium</taxon>
    </lineage>
</organism>
<evidence type="ECO:0008006" key="3">
    <source>
        <dbReference type="Google" id="ProtNLM"/>
    </source>
</evidence>
<dbReference type="SUPFAM" id="SSF46955">
    <property type="entry name" value="Putative DNA-binding domain"/>
    <property type="match status" value="1"/>
</dbReference>
<dbReference type="InterPro" id="IPR009061">
    <property type="entry name" value="DNA-bd_dom_put_sf"/>
</dbReference>
<dbReference type="OrthoDB" id="4701032at2"/>
<gene>
    <name evidence="1" type="ORF">E4U02_15385</name>
</gene>
<dbReference type="EMBL" id="SPQB01000078">
    <property type="protein sequence ID" value="TFU29830.1"/>
    <property type="molecule type" value="Genomic_DNA"/>
</dbReference>
<sequence>MTASSPAWDDRRLAIILANALPSALDRHGTRILRTHAAAEALGVSDSTIRRWIRHGVPLRRLDDLKQIIYPSTAILEQEQRDLRAAYRALEELAGIGFTPPAQWRTMGWHEPHVVAVTTLQGAKVCVPRVTLALESRIRRGGELPISIEASRAMRRGGAVVTEAVITPNRFAAQIIRLELLAQVTDWRVQIHSSLLGKGASQGFLEEAPRTTLRSHLTRTRRRMAEIRRRAAAQQQEQSELTPSS</sequence>
<accession>A0A4Y9FMT0</accession>
<keyword evidence="2" id="KW-1185">Reference proteome</keyword>
<comment type="caution">
    <text evidence="1">The sequence shown here is derived from an EMBL/GenBank/DDBJ whole genome shotgun (WGS) entry which is preliminary data.</text>
</comment>
<dbReference type="RefSeq" id="WP_135115681.1">
    <property type="nucleotide sequence ID" value="NZ_JADGLL010000078.1"/>
</dbReference>
<evidence type="ECO:0000313" key="2">
    <source>
        <dbReference type="Proteomes" id="UP000298358"/>
    </source>
</evidence>
<evidence type="ECO:0000313" key="1">
    <source>
        <dbReference type="EMBL" id="TFU29830.1"/>
    </source>
</evidence>
<dbReference type="AlphaFoldDB" id="A0A4Y9FMT0"/>
<dbReference type="Proteomes" id="UP000298358">
    <property type="component" value="Unassembled WGS sequence"/>
</dbReference>
<name>A0A4Y9FMT0_9MICO</name>
<reference evidence="1 2" key="1">
    <citation type="submission" date="2019-03" db="EMBL/GenBank/DDBJ databases">
        <title>Diversity of the mouse oral microbiome.</title>
        <authorList>
            <person name="Joseph S."/>
            <person name="Aduse-Opoku J."/>
            <person name="Curtis M."/>
            <person name="Wade W."/>
            <person name="Hashim A."/>
        </authorList>
    </citation>
    <scope>NUCLEOTIDE SEQUENCE [LARGE SCALE GENOMIC DNA]</scope>
    <source>
        <strain evidence="1 2">P1012</strain>
    </source>
</reference>
<proteinExistence type="predicted"/>